<proteinExistence type="predicted"/>
<gene>
    <name evidence="1" type="ORF">BV25DRAFT_1838605</name>
</gene>
<comment type="caution">
    <text evidence="1">The sequence shown here is derived from an EMBL/GenBank/DDBJ whole genome shotgun (WGS) entry which is preliminary data.</text>
</comment>
<sequence>MSRANLIHNMEVTKSEWICAGRTASSAIPSLVRYDIDLLVLSPPARMRHETTLVCINLMTTSSMDTVLEVEQLSIYSVIPHSLSCGSGIRYDQGEIRAEVYRPPEDDEDVLHGEDGYNHRIAAAACVWASCENAAFGIYSVYHLARALGLLPPILPGQVVRYPDISSVGTRWLPRTSDRLDTLSIDFLDTPLLIRIVGLLVEFHATDGHGMPLSYVNTYILPVHQESRSAAKALLDGLSDLPDGMDFLDDDNIPVHADCYQHVVYDDFPEHVAIKPFDDIVDSRYSTNIPKKDRLLHHSEIEVGDLVCQYVTVVRCRVYTGDTSIYWRAMYRLRSIYLLAKRAVIPPRQFM</sequence>
<keyword evidence="2" id="KW-1185">Reference proteome</keyword>
<reference evidence="1" key="2">
    <citation type="journal article" date="2022" name="New Phytol.">
        <title>Evolutionary transition to the ectomycorrhizal habit in the genomes of a hyperdiverse lineage of mushroom-forming fungi.</title>
        <authorList>
            <person name="Looney B."/>
            <person name="Miyauchi S."/>
            <person name="Morin E."/>
            <person name="Drula E."/>
            <person name="Courty P.E."/>
            <person name="Kohler A."/>
            <person name="Kuo A."/>
            <person name="LaButti K."/>
            <person name="Pangilinan J."/>
            <person name="Lipzen A."/>
            <person name="Riley R."/>
            <person name="Andreopoulos W."/>
            <person name="He G."/>
            <person name="Johnson J."/>
            <person name="Nolan M."/>
            <person name="Tritt A."/>
            <person name="Barry K.W."/>
            <person name="Grigoriev I.V."/>
            <person name="Nagy L.G."/>
            <person name="Hibbett D."/>
            <person name="Henrissat B."/>
            <person name="Matheny P.B."/>
            <person name="Labbe J."/>
            <person name="Martin F.M."/>
        </authorList>
    </citation>
    <scope>NUCLEOTIDE SEQUENCE</scope>
    <source>
        <strain evidence="1">HHB10654</strain>
    </source>
</reference>
<dbReference type="EMBL" id="MU277209">
    <property type="protein sequence ID" value="KAI0062088.1"/>
    <property type="molecule type" value="Genomic_DNA"/>
</dbReference>
<evidence type="ECO:0000313" key="2">
    <source>
        <dbReference type="Proteomes" id="UP000814140"/>
    </source>
</evidence>
<reference evidence="1" key="1">
    <citation type="submission" date="2021-03" db="EMBL/GenBank/DDBJ databases">
        <authorList>
            <consortium name="DOE Joint Genome Institute"/>
            <person name="Ahrendt S."/>
            <person name="Looney B.P."/>
            <person name="Miyauchi S."/>
            <person name="Morin E."/>
            <person name="Drula E."/>
            <person name="Courty P.E."/>
            <person name="Chicoki N."/>
            <person name="Fauchery L."/>
            <person name="Kohler A."/>
            <person name="Kuo A."/>
            <person name="Labutti K."/>
            <person name="Pangilinan J."/>
            <person name="Lipzen A."/>
            <person name="Riley R."/>
            <person name="Andreopoulos W."/>
            <person name="He G."/>
            <person name="Johnson J."/>
            <person name="Barry K.W."/>
            <person name="Grigoriev I.V."/>
            <person name="Nagy L."/>
            <person name="Hibbett D."/>
            <person name="Henrissat B."/>
            <person name="Matheny P.B."/>
            <person name="Labbe J."/>
            <person name="Martin F."/>
        </authorList>
    </citation>
    <scope>NUCLEOTIDE SEQUENCE</scope>
    <source>
        <strain evidence="1">HHB10654</strain>
    </source>
</reference>
<evidence type="ECO:0000313" key="1">
    <source>
        <dbReference type="EMBL" id="KAI0062088.1"/>
    </source>
</evidence>
<name>A0ACB8T0T0_9AGAM</name>
<organism evidence="1 2">
    <name type="scientific">Artomyces pyxidatus</name>
    <dbReference type="NCBI Taxonomy" id="48021"/>
    <lineage>
        <taxon>Eukaryota</taxon>
        <taxon>Fungi</taxon>
        <taxon>Dikarya</taxon>
        <taxon>Basidiomycota</taxon>
        <taxon>Agaricomycotina</taxon>
        <taxon>Agaricomycetes</taxon>
        <taxon>Russulales</taxon>
        <taxon>Auriscalpiaceae</taxon>
        <taxon>Artomyces</taxon>
    </lineage>
</organism>
<accession>A0ACB8T0T0</accession>
<protein>
    <submittedName>
        <fullName evidence="1">Uncharacterized protein</fullName>
    </submittedName>
</protein>
<dbReference type="Proteomes" id="UP000814140">
    <property type="component" value="Unassembled WGS sequence"/>
</dbReference>